<dbReference type="PATRIC" id="fig|911238.3.peg.745"/>
<name>G5JHG7_9STAP</name>
<feature type="non-terminal residue" evidence="1">
    <location>
        <position position="1"/>
    </location>
</feature>
<accession>G5JHG7</accession>
<keyword evidence="2" id="KW-1185">Reference proteome</keyword>
<proteinExistence type="predicted"/>
<gene>
    <name evidence="1" type="ORF">SS7213T_04480</name>
</gene>
<organism evidence="1 2">
    <name type="scientific">Staphylococcus simiae CCM 7213 = CCUG 51256</name>
    <dbReference type="NCBI Taxonomy" id="911238"/>
    <lineage>
        <taxon>Bacteria</taxon>
        <taxon>Bacillati</taxon>
        <taxon>Bacillota</taxon>
        <taxon>Bacilli</taxon>
        <taxon>Bacillales</taxon>
        <taxon>Staphylococcaceae</taxon>
        <taxon>Staphylococcus</taxon>
    </lineage>
</organism>
<dbReference type="AlphaFoldDB" id="G5JHG7"/>
<dbReference type="Proteomes" id="UP000005413">
    <property type="component" value="Unassembled WGS sequence"/>
</dbReference>
<dbReference type="RefSeq" id="WP_002462718.1">
    <property type="nucleotide sequence ID" value="NZ_AEUN01000313.1"/>
</dbReference>
<protein>
    <submittedName>
        <fullName evidence="1">Putative transposase for IS1272</fullName>
    </submittedName>
</protein>
<evidence type="ECO:0000313" key="2">
    <source>
        <dbReference type="Proteomes" id="UP000005413"/>
    </source>
</evidence>
<reference evidence="1 2" key="1">
    <citation type="journal article" date="2012" name="BMC Genomics">
        <title>Comparative genomic analysis of the genus Staphylococcus including Staphylococcus aureus and its newly described sister species Staphylococcus simiae.</title>
        <authorList>
            <person name="Suzuki H."/>
            <person name="Lefebure T."/>
            <person name="Pavinski Bitar P."/>
            <person name="Stanhope M.J."/>
        </authorList>
    </citation>
    <scope>NUCLEOTIDE SEQUENCE [LARGE SCALE GENOMIC DNA]</scope>
    <source>
        <strain evidence="1 2">CCM 7213</strain>
    </source>
</reference>
<comment type="caution">
    <text evidence="1">The sequence shown here is derived from an EMBL/GenBank/DDBJ whole genome shotgun (WGS) entry which is preliminary data.</text>
</comment>
<sequence length="68" mass="7924">EPVFGFTKAILGFTRMSVRGIDKVKRELGFVLMAVNIRKIAAQRAVYFKINNEKDNFYQFSIEIVFFT</sequence>
<dbReference type="EMBL" id="AEUN01000313">
    <property type="protein sequence ID" value="EHJ08376.1"/>
    <property type="molecule type" value="Genomic_DNA"/>
</dbReference>
<evidence type="ECO:0000313" key="1">
    <source>
        <dbReference type="EMBL" id="EHJ08376.1"/>
    </source>
</evidence>